<feature type="domain" description="RNA polymerase sigma-70 region 2" evidence="5">
    <location>
        <begin position="21"/>
        <end position="80"/>
    </location>
</feature>
<organism evidence="8 9">
    <name type="scientific">Nocardioides bigeumensis</name>
    <dbReference type="NCBI Taxonomy" id="433657"/>
    <lineage>
        <taxon>Bacteria</taxon>
        <taxon>Bacillati</taxon>
        <taxon>Actinomycetota</taxon>
        <taxon>Actinomycetes</taxon>
        <taxon>Propionibacteriales</taxon>
        <taxon>Nocardioidaceae</taxon>
        <taxon>Nocardioides</taxon>
    </lineage>
</organism>
<evidence type="ECO:0000259" key="5">
    <source>
        <dbReference type="Pfam" id="PF04542"/>
    </source>
</evidence>
<dbReference type="RefSeq" id="WP_344304609.1">
    <property type="nucleotide sequence ID" value="NZ_BAAAQQ010000013.1"/>
</dbReference>
<keyword evidence="4" id="KW-0804">Transcription</keyword>
<name>A0ABP5K9P3_9ACTN</name>
<proteinExistence type="inferred from homology"/>
<dbReference type="NCBIfam" id="TIGR02937">
    <property type="entry name" value="sigma70-ECF"/>
    <property type="match status" value="1"/>
</dbReference>
<comment type="similarity">
    <text evidence="1">Belongs to the sigma-70 factor family. ECF subfamily.</text>
</comment>
<accession>A0ABP5K9P3</accession>
<dbReference type="InterPro" id="IPR013324">
    <property type="entry name" value="RNA_pol_sigma_r3/r4-like"/>
</dbReference>
<evidence type="ECO:0000256" key="1">
    <source>
        <dbReference type="ARBA" id="ARBA00010641"/>
    </source>
</evidence>
<dbReference type="InterPro" id="IPR013325">
    <property type="entry name" value="RNA_pol_sigma_r2"/>
</dbReference>
<dbReference type="Proteomes" id="UP001500575">
    <property type="component" value="Unassembled WGS sequence"/>
</dbReference>
<dbReference type="PANTHER" id="PTHR47756">
    <property type="entry name" value="BLL6612 PROTEIN-RELATED"/>
    <property type="match status" value="1"/>
</dbReference>
<feature type="domain" description="DUF6596" evidence="7">
    <location>
        <begin position="180"/>
        <end position="280"/>
    </location>
</feature>
<dbReference type="InterPro" id="IPR014284">
    <property type="entry name" value="RNA_pol_sigma-70_dom"/>
</dbReference>
<keyword evidence="9" id="KW-1185">Reference proteome</keyword>
<keyword evidence="2" id="KW-0805">Transcription regulation</keyword>
<dbReference type="Pfam" id="PF20239">
    <property type="entry name" value="DUF6596"/>
    <property type="match status" value="1"/>
</dbReference>
<dbReference type="Gene3D" id="1.10.1740.10">
    <property type="match status" value="1"/>
</dbReference>
<evidence type="ECO:0000256" key="3">
    <source>
        <dbReference type="ARBA" id="ARBA00023082"/>
    </source>
</evidence>
<dbReference type="PANTHER" id="PTHR47756:SF2">
    <property type="entry name" value="BLL6612 PROTEIN"/>
    <property type="match status" value="1"/>
</dbReference>
<reference evidence="9" key="1">
    <citation type="journal article" date="2019" name="Int. J. Syst. Evol. Microbiol.">
        <title>The Global Catalogue of Microorganisms (GCM) 10K type strain sequencing project: providing services to taxonomists for standard genome sequencing and annotation.</title>
        <authorList>
            <consortium name="The Broad Institute Genomics Platform"/>
            <consortium name="The Broad Institute Genome Sequencing Center for Infectious Disease"/>
            <person name="Wu L."/>
            <person name="Ma J."/>
        </authorList>
    </citation>
    <scope>NUCLEOTIDE SEQUENCE [LARGE SCALE GENOMIC DNA]</scope>
    <source>
        <strain evidence="9">JCM 16021</strain>
    </source>
</reference>
<comment type="caution">
    <text evidence="8">The sequence shown here is derived from an EMBL/GenBank/DDBJ whole genome shotgun (WGS) entry which is preliminary data.</text>
</comment>
<evidence type="ECO:0000259" key="7">
    <source>
        <dbReference type="Pfam" id="PF20239"/>
    </source>
</evidence>
<dbReference type="SUPFAM" id="SSF88659">
    <property type="entry name" value="Sigma3 and sigma4 domains of RNA polymerase sigma factors"/>
    <property type="match status" value="1"/>
</dbReference>
<dbReference type="Pfam" id="PF08281">
    <property type="entry name" value="Sigma70_r4_2"/>
    <property type="match status" value="1"/>
</dbReference>
<sequence length="410" mass="43860">MATTPEVRPAAYEDVWRDATPHVLAALLRRYGDLETAQDAVQEALLAAARQWPMDGTPADPRAWLVRVASRRLVDAWRSDTARTAREEATWRAEPVPPGPASERDDSLALLLLCCHPALSRPSQVALTLRSVSGLSTDTIARAFLVPQSTMAQRLSRARARLREVGAPFAVPPPAELPDRVVAVAQVLYLVFTEGHTATSGTGLTDVSLAEEAIRLTRRLHALLPGESEVTGLLALMLLTHARRAARTAPDGALVPLAEQDRTQWDRALATEGVALVEAALPSGPVGPYQLQAAIAAVHADAVTPAETDWAQVVALYDMLATLSPSPVVSLNRAVAVAETEGAESALALVGPLLDEPALRRQHRVHAVHGHLLDRLGRADEARAAYAEAARLATSVPEQRYLQARAASGT</sequence>
<dbReference type="InterPro" id="IPR013249">
    <property type="entry name" value="RNA_pol_sigma70_r4_t2"/>
</dbReference>
<evidence type="ECO:0000313" key="8">
    <source>
        <dbReference type="EMBL" id="GAA2128981.1"/>
    </source>
</evidence>
<evidence type="ECO:0000256" key="2">
    <source>
        <dbReference type="ARBA" id="ARBA00023015"/>
    </source>
</evidence>
<dbReference type="SUPFAM" id="SSF88946">
    <property type="entry name" value="Sigma2 domain of RNA polymerase sigma factors"/>
    <property type="match status" value="1"/>
</dbReference>
<dbReference type="InterPro" id="IPR036388">
    <property type="entry name" value="WH-like_DNA-bd_sf"/>
</dbReference>
<dbReference type="EMBL" id="BAAAQQ010000013">
    <property type="protein sequence ID" value="GAA2128981.1"/>
    <property type="molecule type" value="Genomic_DNA"/>
</dbReference>
<gene>
    <name evidence="8" type="ORF">GCM10009843_30080</name>
</gene>
<dbReference type="Pfam" id="PF04542">
    <property type="entry name" value="Sigma70_r2"/>
    <property type="match status" value="1"/>
</dbReference>
<dbReference type="InterPro" id="IPR046531">
    <property type="entry name" value="DUF6596"/>
</dbReference>
<keyword evidence="3" id="KW-0731">Sigma factor</keyword>
<evidence type="ECO:0000259" key="6">
    <source>
        <dbReference type="Pfam" id="PF08281"/>
    </source>
</evidence>
<evidence type="ECO:0000313" key="9">
    <source>
        <dbReference type="Proteomes" id="UP001500575"/>
    </source>
</evidence>
<dbReference type="Gene3D" id="1.10.10.10">
    <property type="entry name" value="Winged helix-like DNA-binding domain superfamily/Winged helix DNA-binding domain"/>
    <property type="match status" value="1"/>
</dbReference>
<dbReference type="InterPro" id="IPR007627">
    <property type="entry name" value="RNA_pol_sigma70_r2"/>
</dbReference>
<feature type="domain" description="RNA polymerase sigma factor 70 region 4 type 2" evidence="6">
    <location>
        <begin position="111"/>
        <end position="162"/>
    </location>
</feature>
<protein>
    <submittedName>
        <fullName evidence="8">Sigma factor-like helix-turn-helix DNA-binding protein</fullName>
    </submittedName>
</protein>
<evidence type="ECO:0000256" key="4">
    <source>
        <dbReference type="ARBA" id="ARBA00023163"/>
    </source>
</evidence>